<dbReference type="RefSeq" id="WP_184782456.1">
    <property type="nucleotide sequence ID" value="NZ_JACHMG010000001.1"/>
</dbReference>
<dbReference type="PANTHER" id="PTHR45436">
    <property type="entry name" value="SENSOR HISTIDINE KINASE YKOH"/>
    <property type="match status" value="1"/>
</dbReference>
<keyword evidence="3" id="KW-0597">Phosphoprotein</keyword>
<dbReference type="Pfam" id="PF08376">
    <property type="entry name" value="NIT"/>
    <property type="match status" value="1"/>
</dbReference>
<dbReference type="Gene3D" id="3.30.565.10">
    <property type="entry name" value="Histidine kinase-like ATPase, C-terminal domain"/>
    <property type="match status" value="1"/>
</dbReference>
<evidence type="ECO:0000256" key="7">
    <source>
        <dbReference type="SAM" id="Phobius"/>
    </source>
</evidence>
<dbReference type="GO" id="GO:0005886">
    <property type="term" value="C:plasma membrane"/>
    <property type="evidence" value="ECO:0007669"/>
    <property type="project" value="TreeGrafter"/>
</dbReference>
<comment type="catalytic activity">
    <reaction evidence="1">
        <text>ATP + protein L-histidine = ADP + protein N-phospho-L-histidine.</text>
        <dbReference type="EC" id="2.7.13.3"/>
    </reaction>
</comment>
<evidence type="ECO:0000256" key="1">
    <source>
        <dbReference type="ARBA" id="ARBA00000085"/>
    </source>
</evidence>
<dbReference type="GO" id="GO:0000160">
    <property type="term" value="P:phosphorelay signal transduction system"/>
    <property type="evidence" value="ECO:0007669"/>
    <property type="project" value="TreeGrafter"/>
</dbReference>
<keyword evidence="7" id="KW-1133">Transmembrane helix</keyword>
<evidence type="ECO:0000313" key="10">
    <source>
        <dbReference type="Proteomes" id="UP000581769"/>
    </source>
</evidence>
<evidence type="ECO:0000256" key="4">
    <source>
        <dbReference type="ARBA" id="ARBA00022679"/>
    </source>
</evidence>
<reference evidence="9 10" key="1">
    <citation type="submission" date="2020-08" db="EMBL/GenBank/DDBJ databases">
        <title>Sequencing the genomes of 1000 actinobacteria strains.</title>
        <authorList>
            <person name="Klenk H.-P."/>
        </authorList>
    </citation>
    <scope>NUCLEOTIDE SEQUENCE [LARGE SCALE GENOMIC DNA]</scope>
    <source>
        <strain evidence="9 10">DSM 45859</strain>
    </source>
</reference>
<accession>A0A840J135</accession>
<dbReference type="GO" id="GO:0004673">
    <property type="term" value="F:protein histidine kinase activity"/>
    <property type="evidence" value="ECO:0007669"/>
    <property type="project" value="UniProtKB-EC"/>
</dbReference>
<keyword evidence="7" id="KW-0812">Transmembrane</keyword>
<dbReference type="SMART" id="SM00387">
    <property type="entry name" value="HATPase_c"/>
    <property type="match status" value="1"/>
</dbReference>
<dbReference type="Pfam" id="PF02518">
    <property type="entry name" value="HATPase_c"/>
    <property type="match status" value="1"/>
</dbReference>
<dbReference type="InterPro" id="IPR050428">
    <property type="entry name" value="TCS_sensor_his_kinase"/>
</dbReference>
<organism evidence="9 10">
    <name type="scientific">Amycolatopsis jiangsuensis</name>
    <dbReference type="NCBI Taxonomy" id="1181879"/>
    <lineage>
        <taxon>Bacteria</taxon>
        <taxon>Bacillati</taxon>
        <taxon>Actinomycetota</taxon>
        <taxon>Actinomycetes</taxon>
        <taxon>Pseudonocardiales</taxon>
        <taxon>Pseudonocardiaceae</taxon>
        <taxon>Amycolatopsis</taxon>
    </lineage>
</organism>
<dbReference type="Proteomes" id="UP000581769">
    <property type="component" value="Unassembled WGS sequence"/>
</dbReference>
<evidence type="ECO:0000256" key="2">
    <source>
        <dbReference type="ARBA" id="ARBA00012438"/>
    </source>
</evidence>
<dbReference type="EC" id="2.7.13.3" evidence="2"/>
<protein>
    <recommendedName>
        <fullName evidence="2">histidine kinase</fullName>
        <ecNumber evidence="2">2.7.13.3</ecNumber>
    </recommendedName>
</protein>
<keyword evidence="7" id="KW-0472">Membrane</keyword>
<dbReference type="SUPFAM" id="SSF55874">
    <property type="entry name" value="ATPase domain of HSP90 chaperone/DNA topoisomerase II/histidine kinase"/>
    <property type="match status" value="1"/>
</dbReference>
<keyword evidence="4" id="KW-0808">Transferase</keyword>
<feature type="compositionally biased region" description="Basic and acidic residues" evidence="6">
    <location>
        <begin position="691"/>
        <end position="700"/>
    </location>
</feature>
<feature type="region of interest" description="Disordered" evidence="6">
    <location>
        <begin position="733"/>
        <end position="920"/>
    </location>
</feature>
<dbReference type="PANTHER" id="PTHR45436:SF5">
    <property type="entry name" value="SENSOR HISTIDINE KINASE TRCS"/>
    <property type="match status" value="1"/>
</dbReference>
<feature type="region of interest" description="Disordered" evidence="6">
    <location>
        <begin position="674"/>
        <end position="702"/>
    </location>
</feature>
<comment type="caution">
    <text evidence="9">The sequence shown here is derived from an EMBL/GenBank/DDBJ whole genome shotgun (WGS) entry which is preliminary data.</text>
</comment>
<feature type="compositionally biased region" description="Basic and acidic residues" evidence="6">
    <location>
        <begin position="319"/>
        <end position="328"/>
    </location>
</feature>
<evidence type="ECO:0000313" key="9">
    <source>
        <dbReference type="EMBL" id="MBB4687643.1"/>
    </source>
</evidence>
<feature type="region of interest" description="Disordered" evidence="6">
    <location>
        <begin position="316"/>
        <end position="357"/>
    </location>
</feature>
<gene>
    <name evidence="9" type="ORF">BJY18_005128</name>
</gene>
<evidence type="ECO:0000256" key="6">
    <source>
        <dbReference type="SAM" id="MobiDB-lite"/>
    </source>
</evidence>
<feature type="compositionally biased region" description="Low complexity" evidence="6">
    <location>
        <begin position="770"/>
        <end position="782"/>
    </location>
</feature>
<evidence type="ECO:0000256" key="3">
    <source>
        <dbReference type="ARBA" id="ARBA00022553"/>
    </source>
</evidence>
<keyword evidence="10" id="KW-1185">Reference proteome</keyword>
<name>A0A840J135_9PSEU</name>
<keyword evidence="5 9" id="KW-0418">Kinase</keyword>
<dbReference type="InterPro" id="IPR013587">
    <property type="entry name" value="Nitrate/nitrite_sensing"/>
</dbReference>
<feature type="domain" description="Histidine kinase/HSP90-like ATPase" evidence="8">
    <location>
        <begin position="468"/>
        <end position="577"/>
    </location>
</feature>
<evidence type="ECO:0000256" key="5">
    <source>
        <dbReference type="ARBA" id="ARBA00022777"/>
    </source>
</evidence>
<dbReference type="AlphaFoldDB" id="A0A840J135"/>
<dbReference type="InterPro" id="IPR003594">
    <property type="entry name" value="HATPase_dom"/>
</dbReference>
<feature type="transmembrane region" description="Helical" evidence="7">
    <location>
        <begin position="289"/>
        <end position="310"/>
    </location>
</feature>
<proteinExistence type="predicted"/>
<feature type="transmembrane region" description="Helical" evidence="7">
    <location>
        <begin position="20"/>
        <end position="38"/>
    </location>
</feature>
<sequence>MTRSSGPGTGLSGRLGVRAAVLLLTVIPLVLVSVPFGFTQVTRARAAASTADAVSQARRVGHLLQQLQRQGLLTAAFVADPSAAGADLSQQQAVEAELNNVHSGASPEVAAALERVASLSQLSQTAARRSISLADVAHSYDVAITGLIDALGLVSHTTSDGEGLRQQSAADALLRANEQRALRLITLVAAAVSPGQPFVDSAGQRAVAYAERFGQQAEPGDAAVVEKVESSALVRRIEQFVAAPGAQFAPEVVTTATQLTGQRAAAQDQVLDAIADRTAGWSADASRQAWLLGGAAIVLFGLVLALGVVLGRSMTRPAARAEPDREPARAGGTPLSAPEVTVESGGGPAVAVDRGRDSAASRQAGAQLLAGAARRTQNLVSRQLEVVGELRRTATEPVLIAHLFRLDRTAARLRRTAEDVLVLSGVSDRSRIGGPIELATALRSAAAEIDDEPRVRMTEPAEVLLVAGLGMDLVLLFAELLENAAESSPPESAVEVGTRFLPGGDLEVSVTDQGIGLPAARLAEENRRLAAPEDEPAEQLGLAVVARLAHRHGLSVELCPAAEGPGVTARVTVPQALFTREVDFRHEPAPVGLFEPGHVPDPVPQLLPAPAIAALATPADDGFGWFANPKPAWPEDEPAVPWEEPTRRGGEPALWGAEPAVSGESAWRGGEPALWGAEPAVSGESAWRGGETARRGDEPAWRGIESVLRGDEPARPGAGPVWCAVESAGRGAEPLLRGDEPAQQGAGPVRPQEAESGWSQAEPDSEPSNQPTTEPTGQPGQPAAEPTGQPGQPAAEPTGQPGQPAAEPTGQRSDESTGRPDQPAVGSADPSTSESADQRAAEPAGQPDAEFAASTGTLADLLEESTVDPVDPVPTQRFAPVAPELRDGMARRVPGAQLAPGLRLPQLVRPPSVRRGLRDPAAERATFDAFSDGVAKARQATSLTADQGGA</sequence>
<evidence type="ECO:0000259" key="8">
    <source>
        <dbReference type="SMART" id="SM00387"/>
    </source>
</evidence>
<dbReference type="InterPro" id="IPR036890">
    <property type="entry name" value="HATPase_C_sf"/>
</dbReference>
<dbReference type="EMBL" id="JACHMG010000001">
    <property type="protein sequence ID" value="MBB4687643.1"/>
    <property type="molecule type" value="Genomic_DNA"/>
</dbReference>